<evidence type="ECO:0000256" key="4">
    <source>
        <dbReference type="ARBA" id="ARBA00022475"/>
    </source>
</evidence>
<dbReference type="PANTHER" id="PTHR33446">
    <property type="entry name" value="PROTEIN TONB-RELATED"/>
    <property type="match status" value="1"/>
</dbReference>
<evidence type="ECO:0000259" key="11">
    <source>
        <dbReference type="PROSITE" id="PS52015"/>
    </source>
</evidence>
<keyword evidence="13" id="KW-1185">Reference proteome</keyword>
<dbReference type="InterPro" id="IPR006260">
    <property type="entry name" value="TonB/TolA_C"/>
</dbReference>
<dbReference type="Gene3D" id="3.30.1150.10">
    <property type="match status" value="1"/>
</dbReference>
<dbReference type="OrthoDB" id="9803361at2"/>
<keyword evidence="7" id="KW-0653">Protein transport</keyword>
<gene>
    <name evidence="12" type="ORF">DZC52_01405</name>
</gene>
<evidence type="ECO:0000256" key="9">
    <source>
        <dbReference type="ARBA" id="ARBA00023136"/>
    </source>
</evidence>
<organism evidence="12 13">
    <name type="scientific">Wenzhouxiangella sediminis</name>
    <dbReference type="NCBI Taxonomy" id="1792836"/>
    <lineage>
        <taxon>Bacteria</taxon>
        <taxon>Pseudomonadati</taxon>
        <taxon>Pseudomonadota</taxon>
        <taxon>Gammaproteobacteria</taxon>
        <taxon>Chromatiales</taxon>
        <taxon>Wenzhouxiangellaceae</taxon>
        <taxon>Wenzhouxiangella</taxon>
    </lineage>
</organism>
<keyword evidence="5" id="KW-0997">Cell inner membrane</keyword>
<evidence type="ECO:0000256" key="7">
    <source>
        <dbReference type="ARBA" id="ARBA00022927"/>
    </source>
</evidence>
<evidence type="ECO:0000256" key="2">
    <source>
        <dbReference type="ARBA" id="ARBA00006555"/>
    </source>
</evidence>
<keyword evidence="6" id="KW-0812">Transmembrane</keyword>
<dbReference type="GO" id="GO:0031992">
    <property type="term" value="F:energy transducer activity"/>
    <property type="evidence" value="ECO:0007669"/>
    <property type="project" value="TreeGrafter"/>
</dbReference>
<dbReference type="NCBIfam" id="TIGR01352">
    <property type="entry name" value="tonB_Cterm"/>
    <property type="match status" value="1"/>
</dbReference>
<accession>A0A3E1KDI6</accession>
<dbReference type="RefSeq" id="WP_116649338.1">
    <property type="nucleotide sequence ID" value="NZ_QUZK01000006.1"/>
</dbReference>
<dbReference type="PROSITE" id="PS52015">
    <property type="entry name" value="TONB_CTD"/>
    <property type="match status" value="1"/>
</dbReference>
<dbReference type="InterPro" id="IPR051045">
    <property type="entry name" value="TonB-dependent_transducer"/>
</dbReference>
<feature type="domain" description="TonB C-terminal" evidence="11">
    <location>
        <begin position="190"/>
        <end position="287"/>
    </location>
</feature>
<dbReference type="GO" id="GO:0015031">
    <property type="term" value="P:protein transport"/>
    <property type="evidence" value="ECO:0007669"/>
    <property type="project" value="UniProtKB-KW"/>
</dbReference>
<evidence type="ECO:0000256" key="5">
    <source>
        <dbReference type="ARBA" id="ARBA00022519"/>
    </source>
</evidence>
<evidence type="ECO:0000256" key="3">
    <source>
        <dbReference type="ARBA" id="ARBA00022448"/>
    </source>
</evidence>
<proteinExistence type="inferred from homology"/>
<evidence type="ECO:0000313" key="12">
    <source>
        <dbReference type="EMBL" id="RFF32505.1"/>
    </source>
</evidence>
<feature type="region of interest" description="Disordered" evidence="10">
    <location>
        <begin position="71"/>
        <end position="124"/>
    </location>
</feature>
<name>A0A3E1KDI6_9GAMM</name>
<evidence type="ECO:0000256" key="1">
    <source>
        <dbReference type="ARBA" id="ARBA00004383"/>
    </source>
</evidence>
<evidence type="ECO:0000256" key="10">
    <source>
        <dbReference type="SAM" id="MobiDB-lite"/>
    </source>
</evidence>
<dbReference type="GO" id="GO:0098797">
    <property type="term" value="C:plasma membrane protein complex"/>
    <property type="evidence" value="ECO:0007669"/>
    <property type="project" value="TreeGrafter"/>
</dbReference>
<dbReference type="AlphaFoldDB" id="A0A3E1KDI6"/>
<dbReference type="GO" id="GO:0055085">
    <property type="term" value="P:transmembrane transport"/>
    <property type="evidence" value="ECO:0007669"/>
    <property type="project" value="InterPro"/>
</dbReference>
<comment type="caution">
    <text evidence="12">The sequence shown here is derived from an EMBL/GenBank/DDBJ whole genome shotgun (WGS) entry which is preliminary data.</text>
</comment>
<dbReference type="Pfam" id="PF03544">
    <property type="entry name" value="TonB_C"/>
    <property type="match status" value="1"/>
</dbReference>
<dbReference type="SUPFAM" id="SSF74653">
    <property type="entry name" value="TolA/TonB C-terminal domain"/>
    <property type="match status" value="1"/>
</dbReference>
<sequence>MRTARSRARGSDSVAIAAAVAVALHAAVIGLVHFEFLGRKPDSVPSSLDVVLVEFATEQAPEEADFLAQATQRGGGTAEEVDRPAEPMATSRTEEVAPVEQEATDSASRDQPEQVDEVVQVESDEPAMPVREETELDPDVSVSTSEIIEQTRSMARASTERLSDAADYPERPRRKFVSANTREHLYAGYMRSWVSKVERVGNLNYPERARRQNLAGALVLSVDILEDGSVARIRVLRSSGHDVLDEAAVRIVRLSSPFAPLPEEIRREVDVLTITRTWQFSSSGVLRGG</sequence>
<evidence type="ECO:0000313" key="13">
    <source>
        <dbReference type="Proteomes" id="UP000260351"/>
    </source>
</evidence>
<evidence type="ECO:0000256" key="6">
    <source>
        <dbReference type="ARBA" id="ARBA00022692"/>
    </source>
</evidence>
<keyword evidence="4" id="KW-1003">Cell membrane</keyword>
<dbReference type="PANTHER" id="PTHR33446:SF11">
    <property type="entry name" value="TONB3"/>
    <property type="match status" value="1"/>
</dbReference>
<evidence type="ECO:0000256" key="8">
    <source>
        <dbReference type="ARBA" id="ARBA00022989"/>
    </source>
</evidence>
<protein>
    <submittedName>
        <fullName evidence="12">Energy transducer TonB</fullName>
    </submittedName>
</protein>
<dbReference type="EMBL" id="QUZK01000006">
    <property type="protein sequence ID" value="RFF32505.1"/>
    <property type="molecule type" value="Genomic_DNA"/>
</dbReference>
<keyword evidence="9" id="KW-0472">Membrane</keyword>
<comment type="subcellular location">
    <subcellularLocation>
        <location evidence="1">Cell inner membrane</location>
        <topology evidence="1">Single-pass membrane protein</topology>
        <orientation evidence="1">Periplasmic side</orientation>
    </subcellularLocation>
</comment>
<keyword evidence="3" id="KW-0813">Transport</keyword>
<reference evidence="12 13" key="1">
    <citation type="submission" date="2018-08" db="EMBL/GenBank/DDBJ databases">
        <title>Wenzhouxiangella salilacus sp. nov., a novel bacterium isolated from a saline lake in Xinjiang Province, China.</title>
        <authorList>
            <person name="Han S."/>
        </authorList>
    </citation>
    <scope>NUCLEOTIDE SEQUENCE [LARGE SCALE GENOMIC DNA]</scope>
    <source>
        <strain evidence="12 13">XDB06</strain>
    </source>
</reference>
<comment type="similarity">
    <text evidence="2">Belongs to the TonB family.</text>
</comment>
<dbReference type="Proteomes" id="UP000260351">
    <property type="component" value="Unassembled WGS sequence"/>
</dbReference>
<dbReference type="InterPro" id="IPR037682">
    <property type="entry name" value="TonB_C"/>
</dbReference>
<keyword evidence="8" id="KW-1133">Transmembrane helix</keyword>